<dbReference type="Proteomes" id="UP001165960">
    <property type="component" value="Unassembled WGS sequence"/>
</dbReference>
<proteinExistence type="predicted"/>
<gene>
    <name evidence="1" type="ORF">DSO57_1011791</name>
</gene>
<evidence type="ECO:0000313" key="2">
    <source>
        <dbReference type="Proteomes" id="UP001165960"/>
    </source>
</evidence>
<comment type="caution">
    <text evidence="1">The sequence shown here is derived from an EMBL/GenBank/DDBJ whole genome shotgun (WGS) entry which is preliminary data.</text>
</comment>
<organism evidence="1 2">
    <name type="scientific">Entomophthora muscae</name>
    <dbReference type="NCBI Taxonomy" id="34485"/>
    <lineage>
        <taxon>Eukaryota</taxon>
        <taxon>Fungi</taxon>
        <taxon>Fungi incertae sedis</taxon>
        <taxon>Zoopagomycota</taxon>
        <taxon>Entomophthoromycotina</taxon>
        <taxon>Entomophthoromycetes</taxon>
        <taxon>Entomophthorales</taxon>
        <taxon>Entomophthoraceae</taxon>
        <taxon>Entomophthora</taxon>
    </lineage>
</organism>
<dbReference type="EMBL" id="QTSX02002881">
    <property type="protein sequence ID" value="KAJ9073901.1"/>
    <property type="molecule type" value="Genomic_DNA"/>
</dbReference>
<sequence>MKLWGVVLGAAWGCIDPTMILANIYVRSRFLSGGVMLRRNIVLTTALYVQHKMEDISVSLQRHADPAARDLAPRFEVIGLAMHPEFQHLREPVNNIALLMIENTERLGCQAALDISRLSSETGRDMVMVGWGYKKEYWEEVEALKEIKLPIFFFFHCSYIVFEYEGHKLNQTIEFCAGTEDGNPDAATVTHGSPLLYVDSGVLTLVGLHSFTVLSKDMKNSPNVFTRIHTFVPWILETLRGDDYE</sequence>
<protein>
    <submittedName>
        <fullName evidence="1">Uncharacterized protein</fullName>
    </submittedName>
</protein>
<evidence type="ECO:0000313" key="1">
    <source>
        <dbReference type="EMBL" id="KAJ9073901.1"/>
    </source>
</evidence>
<keyword evidence="2" id="KW-1185">Reference proteome</keyword>
<name>A0ACC2THM1_9FUNG</name>
<accession>A0ACC2THM1</accession>
<reference evidence="1" key="1">
    <citation type="submission" date="2022-04" db="EMBL/GenBank/DDBJ databases">
        <title>Genome of the entomopathogenic fungus Entomophthora muscae.</title>
        <authorList>
            <person name="Elya C."/>
            <person name="Lovett B.R."/>
            <person name="Lee E."/>
            <person name="Macias A.M."/>
            <person name="Hajek A.E."/>
            <person name="De Bivort B.L."/>
            <person name="Kasson M.T."/>
            <person name="De Fine Licht H.H."/>
            <person name="Stajich J.E."/>
        </authorList>
    </citation>
    <scope>NUCLEOTIDE SEQUENCE</scope>
    <source>
        <strain evidence="1">Berkeley</strain>
    </source>
</reference>